<evidence type="ECO:0000313" key="5">
    <source>
        <dbReference type="Proteomes" id="UP000006315"/>
    </source>
</evidence>
<dbReference type="Proteomes" id="UP000006315">
    <property type="component" value="Unassembled WGS sequence"/>
</dbReference>
<dbReference type="Pfam" id="PF01370">
    <property type="entry name" value="Epimerase"/>
    <property type="match status" value="1"/>
</dbReference>
<dbReference type="RefSeq" id="WP_003330124.1">
    <property type="nucleotide sequence ID" value="NZ_AJLR01000040.1"/>
</dbReference>
<comment type="similarity">
    <text evidence="1">Belongs to the NAD(P)-dependent epimerase/dehydratase family. SDR39U1 subfamily.</text>
</comment>
<dbReference type="NCBIfam" id="TIGR01777">
    <property type="entry name" value="yfcH"/>
    <property type="match status" value="1"/>
</dbReference>
<dbReference type="Pfam" id="PF08338">
    <property type="entry name" value="DUF1731"/>
    <property type="match status" value="1"/>
</dbReference>
<reference evidence="4 5" key="1">
    <citation type="journal article" date="2012" name="Front. Microbiol.">
        <title>Redundancy and modularity in membrane-associated dissimilatory nitrate reduction in Bacillus.</title>
        <authorList>
            <person name="Heylen K."/>
            <person name="Keltjens J."/>
        </authorList>
    </citation>
    <scope>NUCLEOTIDE SEQUENCE [LARGE SCALE GENOMIC DNA]</scope>
    <source>
        <strain evidence="4 5">LMG 9581</strain>
    </source>
</reference>
<dbReference type="PANTHER" id="PTHR11092:SF0">
    <property type="entry name" value="EPIMERASE FAMILY PROTEIN SDR39U1"/>
    <property type="match status" value="1"/>
</dbReference>
<dbReference type="CDD" id="cd05242">
    <property type="entry name" value="SDR_a8"/>
    <property type="match status" value="1"/>
</dbReference>
<organism evidence="4 5">
    <name type="scientific">Schinkia azotoformans LMG 9581</name>
    <dbReference type="NCBI Taxonomy" id="1131731"/>
    <lineage>
        <taxon>Bacteria</taxon>
        <taxon>Bacillati</taxon>
        <taxon>Bacillota</taxon>
        <taxon>Bacilli</taxon>
        <taxon>Bacillales</taxon>
        <taxon>Bacillaceae</taxon>
        <taxon>Calidifontibacillus/Schinkia group</taxon>
        <taxon>Schinkia</taxon>
    </lineage>
</organism>
<evidence type="ECO:0008006" key="6">
    <source>
        <dbReference type="Google" id="ProtNLM"/>
    </source>
</evidence>
<accession>K6DJK4</accession>
<proteinExistence type="inferred from homology"/>
<evidence type="ECO:0000256" key="1">
    <source>
        <dbReference type="ARBA" id="ARBA00009353"/>
    </source>
</evidence>
<dbReference type="InterPro" id="IPR001509">
    <property type="entry name" value="Epimerase_deHydtase"/>
</dbReference>
<dbReference type="Gene3D" id="3.40.50.720">
    <property type="entry name" value="NAD(P)-binding Rossmann-like Domain"/>
    <property type="match status" value="1"/>
</dbReference>
<feature type="domain" description="NAD-dependent epimerase/dehydratase" evidence="2">
    <location>
        <begin position="3"/>
        <end position="213"/>
    </location>
</feature>
<dbReference type="InterPro" id="IPR013549">
    <property type="entry name" value="DUF1731"/>
</dbReference>
<protein>
    <recommendedName>
        <fullName evidence="6">TIGR01777 family protein</fullName>
    </recommendedName>
</protein>
<feature type="domain" description="DUF1731" evidence="3">
    <location>
        <begin position="249"/>
        <end position="295"/>
    </location>
</feature>
<evidence type="ECO:0000259" key="3">
    <source>
        <dbReference type="Pfam" id="PF08338"/>
    </source>
</evidence>
<evidence type="ECO:0000313" key="4">
    <source>
        <dbReference type="EMBL" id="EKN68303.1"/>
    </source>
</evidence>
<sequence>MKIIIFGGSGFIGKHLTSYLIEKGNEVVLVSRSERQSQDSLVRYVTWSELQENIESLEEADAFVNLSGETINQYWTPKAKTRILESRINSTKKVAYFVQKLKSKPKVVINSSAVGIYGMSDSDEYDEDSPLSNNDFLARIVYEWERAADTIEQYTRLVKLRLGVVLGIDGGALPKMLLPYKLFVGGRFGSGKQWLSWIHIEDLVRLIEFCVTNEKINGPVNATAPSPVTNDEFGRAISSVMGKPHFFHVPSLILRVMLGEMSQMVLNGQKVIPKRAVGSGFTFTYPTIDLAIKDLL</sequence>
<gene>
    <name evidence="4" type="ORF">BAZO_04655</name>
</gene>
<keyword evidence="5" id="KW-1185">Reference proteome</keyword>
<dbReference type="InterPro" id="IPR036291">
    <property type="entry name" value="NAD(P)-bd_dom_sf"/>
</dbReference>
<dbReference type="EMBL" id="AJLR01000040">
    <property type="protein sequence ID" value="EKN68303.1"/>
    <property type="molecule type" value="Genomic_DNA"/>
</dbReference>
<name>K6DJK4_SCHAZ</name>
<evidence type="ECO:0000259" key="2">
    <source>
        <dbReference type="Pfam" id="PF01370"/>
    </source>
</evidence>
<dbReference type="InterPro" id="IPR010099">
    <property type="entry name" value="SDR39U1"/>
</dbReference>
<dbReference type="SUPFAM" id="SSF51735">
    <property type="entry name" value="NAD(P)-binding Rossmann-fold domains"/>
    <property type="match status" value="1"/>
</dbReference>
<dbReference type="AlphaFoldDB" id="K6DJK4"/>
<dbReference type="STRING" id="1131731.BAZO_04655"/>
<dbReference type="PANTHER" id="PTHR11092">
    <property type="entry name" value="SUGAR NUCLEOTIDE EPIMERASE RELATED"/>
    <property type="match status" value="1"/>
</dbReference>
<comment type="caution">
    <text evidence="4">The sequence shown here is derived from an EMBL/GenBank/DDBJ whole genome shotgun (WGS) entry which is preliminary data.</text>
</comment>
<dbReference type="PATRIC" id="fig|1131731.3.peg.969"/>